<dbReference type="AlphaFoldDB" id="E9HS96"/>
<organism evidence="1 2">
    <name type="scientific">Daphnia pulex</name>
    <name type="common">Water flea</name>
    <dbReference type="NCBI Taxonomy" id="6669"/>
    <lineage>
        <taxon>Eukaryota</taxon>
        <taxon>Metazoa</taxon>
        <taxon>Ecdysozoa</taxon>
        <taxon>Arthropoda</taxon>
        <taxon>Crustacea</taxon>
        <taxon>Branchiopoda</taxon>
        <taxon>Diplostraca</taxon>
        <taxon>Cladocera</taxon>
        <taxon>Anomopoda</taxon>
        <taxon>Daphniidae</taxon>
        <taxon>Daphnia</taxon>
    </lineage>
</organism>
<proteinExistence type="predicted"/>
<accession>E9HS96</accession>
<dbReference type="EMBL" id="GL732747">
    <property type="protein sequence ID" value="EFX65370.1"/>
    <property type="molecule type" value="Genomic_DNA"/>
</dbReference>
<evidence type="ECO:0000313" key="1">
    <source>
        <dbReference type="EMBL" id="EFX65370.1"/>
    </source>
</evidence>
<dbReference type="Proteomes" id="UP000000305">
    <property type="component" value="Unassembled WGS sequence"/>
</dbReference>
<name>E9HS96_DAPPU</name>
<dbReference type="HOGENOM" id="CLU_1983794_0_0_1"/>
<gene>
    <name evidence="1" type="ORF">DAPPUDRAFT_333229</name>
</gene>
<dbReference type="OrthoDB" id="10459428at2759"/>
<reference evidence="1 2" key="1">
    <citation type="journal article" date="2011" name="Science">
        <title>The ecoresponsive genome of Daphnia pulex.</title>
        <authorList>
            <person name="Colbourne J.K."/>
            <person name="Pfrender M.E."/>
            <person name="Gilbert D."/>
            <person name="Thomas W.K."/>
            <person name="Tucker A."/>
            <person name="Oakley T.H."/>
            <person name="Tokishita S."/>
            <person name="Aerts A."/>
            <person name="Arnold G.J."/>
            <person name="Basu M.K."/>
            <person name="Bauer D.J."/>
            <person name="Caceres C.E."/>
            <person name="Carmel L."/>
            <person name="Casola C."/>
            <person name="Choi J.H."/>
            <person name="Detter J.C."/>
            <person name="Dong Q."/>
            <person name="Dusheyko S."/>
            <person name="Eads B.D."/>
            <person name="Frohlich T."/>
            <person name="Geiler-Samerotte K.A."/>
            <person name="Gerlach D."/>
            <person name="Hatcher P."/>
            <person name="Jogdeo S."/>
            <person name="Krijgsveld J."/>
            <person name="Kriventseva E.V."/>
            <person name="Kultz D."/>
            <person name="Laforsch C."/>
            <person name="Lindquist E."/>
            <person name="Lopez J."/>
            <person name="Manak J.R."/>
            <person name="Muller J."/>
            <person name="Pangilinan J."/>
            <person name="Patwardhan R.P."/>
            <person name="Pitluck S."/>
            <person name="Pritham E.J."/>
            <person name="Rechtsteiner A."/>
            <person name="Rho M."/>
            <person name="Rogozin I.B."/>
            <person name="Sakarya O."/>
            <person name="Salamov A."/>
            <person name="Schaack S."/>
            <person name="Shapiro H."/>
            <person name="Shiga Y."/>
            <person name="Skalitzky C."/>
            <person name="Smith Z."/>
            <person name="Souvorov A."/>
            <person name="Sung W."/>
            <person name="Tang Z."/>
            <person name="Tsuchiya D."/>
            <person name="Tu H."/>
            <person name="Vos H."/>
            <person name="Wang M."/>
            <person name="Wolf Y.I."/>
            <person name="Yamagata H."/>
            <person name="Yamada T."/>
            <person name="Ye Y."/>
            <person name="Shaw J.R."/>
            <person name="Andrews J."/>
            <person name="Crease T.J."/>
            <person name="Tang H."/>
            <person name="Lucas S.M."/>
            <person name="Robertson H.M."/>
            <person name="Bork P."/>
            <person name="Koonin E.V."/>
            <person name="Zdobnov E.M."/>
            <person name="Grigoriev I.V."/>
            <person name="Lynch M."/>
            <person name="Boore J.L."/>
        </authorList>
    </citation>
    <scope>NUCLEOTIDE SEQUENCE [LARGE SCALE GENOMIC DNA]</scope>
</reference>
<sequence length="126" mass="14465">MASCPKDLHTHAVNAPRDVKQVANTQFQRRLKSNLSSKGLLNLMTSTIGRITPSMMLSLYQFLQYYNAEIIRGRYNYGQHRILPELAHVDKEENDKPIPPKMVDPKTIIQTIKDAEKDVNAHFKKC</sequence>
<keyword evidence="2" id="KW-1185">Reference proteome</keyword>
<dbReference type="KEGG" id="dpx:DAPPUDRAFT_333229"/>
<dbReference type="InParanoid" id="E9HS96"/>
<protein>
    <submittedName>
        <fullName evidence="1">Uncharacterized protein</fullName>
    </submittedName>
</protein>
<evidence type="ECO:0000313" key="2">
    <source>
        <dbReference type="Proteomes" id="UP000000305"/>
    </source>
</evidence>